<dbReference type="GO" id="GO:0000981">
    <property type="term" value="F:DNA-binding transcription factor activity, RNA polymerase II-specific"/>
    <property type="evidence" value="ECO:0007669"/>
    <property type="project" value="TreeGrafter"/>
</dbReference>
<reference evidence="9 10" key="1">
    <citation type="submission" date="2024-01" db="EMBL/GenBank/DDBJ databases">
        <title>The genome of the rayed Mediterranean limpet Patella caerulea (Linnaeus, 1758).</title>
        <authorList>
            <person name="Anh-Thu Weber A."/>
            <person name="Halstead-Nussloch G."/>
        </authorList>
    </citation>
    <scope>NUCLEOTIDE SEQUENCE [LARGE SCALE GENOMIC DNA]</scope>
    <source>
        <strain evidence="9">AATW-2023a</strain>
        <tissue evidence="9">Whole specimen</tissue>
    </source>
</reference>
<dbReference type="Pfam" id="PF00170">
    <property type="entry name" value="bZIP_1"/>
    <property type="match status" value="1"/>
</dbReference>
<dbReference type="InterPro" id="IPR046347">
    <property type="entry name" value="bZIP_sf"/>
</dbReference>
<comment type="caution">
    <text evidence="9">The sequence shown here is derived from an EMBL/GenBank/DDBJ whole genome shotgun (WGS) entry which is preliminary data.</text>
</comment>
<evidence type="ECO:0000313" key="10">
    <source>
        <dbReference type="Proteomes" id="UP001347796"/>
    </source>
</evidence>
<dbReference type="PANTHER" id="PTHR46164">
    <property type="entry name" value="ATF6, ISOFORM C"/>
    <property type="match status" value="1"/>
</dbReference>
<proteinExistence type="inferred from homology"/>
<organism evidence="9 10">
    <name type="scientific">Patella caerulea</name>
    <name type="common">Rayed Mediterranean limpet</name>
    <dbReference type="NCBI Taxonomy" id="87958"/>
    <lineage>
        <taxon>Eukaryota</taxon>
        <taxon>Metazoa</taxon>
        <taxon>Spiralia</taxon>
        <taxon>Lophotrochozoa</taxon>
        <taxon>Mollusca</taxon>
        <taxon>Gastropoda</taxon>
        <taxon>Patellogastropoda</taxon>
        <taxon>Patelloidea</taxon>
        <taxon>Patellidae</taxon>
        <taxon>Patella</taxon>
    </lineage>
</organism>
<evidence type="ECO:0000256" key="5">
    <source>
        <dbReference type="ARBA" id="ARBA00023163"/>
    </source>
</evidence>
<dbReference type="EMBL" id="JAZGQO010000001">
    <property type="protein sequence ID" value="KAK6196050.1"/>
    <property type="molecule type" value="Genomic_DNA"/>
</dbReference>
<accession>A0AAN8KDU4</accession>
<name>A0AAN8KDU4_PATCE</name>
<dbReference type="GO" id="GO:0016020">
    <property type="term" value="C:membrane"/>
    <property type="evidence" value="ECO:0007669"/>
    <property type="project" value="UniProtKB-SubCell"/>
</dbReference>
<evidence type="ECO:0000256" key="3">
    <source>
        <dbReference type="ARBA" id="ARBA00023015"/>
    </source>
</evidence>
<sequence>MSFEYVSEVDRKFLANNLLTKEDWEPEMDGIGDLSDFLDIQNEMRTLTDELPDELIAFQDNSPPLADAILDDYWKELSDSADSADSGLFGVEVKKEPLSPLSSNCSETGSEGYGSASDMSSCVQQTITEIKMEDTLTNVLSPSCPPVSSNNSIFQILPKQEDNTQTLILNNINGNSVGVLTPVTGGAIKLNNIMNSKIKIQPKPSDGAPIKISSPTTQTGTQPKPLVLTPEEFSKLTSSGSLCFQPPKNATVAMDTSEMAVSISSPALMESADMKNVKRQQRMIKNRESASLSRKRKKEYLTTLEAQINGYNAENKKLKQENDSLKKKVCALQNENERLKRLNGITSNKKTTTCLLAILVMLSVNLAPWSLFGEERIAMRNVIPVHKGRQLLSLSEKQTENNEYKKAEDWSQPADRLMRQLHRLTEEMNTGGIGVNQSDTNPLMCPTYFNKTESILMAEQLAGWMIRHEEQKQKTEQKKKDRVKKKVKTLQAALRGDVSSFQLSNRRVEESGYHVQVFNGADDNEDFLNAIHRRNDTFYVLSFHQDYFLVPATAHNKTMRPRMSLVMPAMALNGTMQPPAGSIGMMQIDCEVVNTQLIHVQKSVIPPNLKRNSTYHKHPNHRDFT</sequence>
<gene>
    <name evidence="9" type="ORF">SNE40_001349</name>
</gene>
<dbReference type="PROSITE" id="PS50217">
    <property type="entry name" value="BZIP"/>
    <property type="match status" value="1"/>
</dbReference>
<keyword evidence="5" id="KW-0804">Transcription</keyword>
<keyword evidence="6" id="KW-0539">Nucleus</keyword>
<dbReference type="CDD" id="cd14700">
    <property type="entry name" value="bZIP_ATF6"/>
    <property type="match status" value="1"/>
</dbReference>
<feature type="domain" description="BZIP" evidence="8">
    <location>
        <begin position="276"/>
        <end position="339"/>
    </location>
</feature>
<feature type="coiled-coil region" evidence="7">
    <location>
        <begin position="301"/>
        <end position="335"/>
    </location>
</feature>
<keyword evidence="3" id="KW-0805">Transcription regulation</keyword>
<dbReference type="SUPFAM" id="SSF57959">
    <property type="entry name" value="Leucine zipper domain"/>
    <property type="match status" value="1"/>
</dbReference>
<dbReference type="GO" id="GO:0000978">
    <property type="term" value="F:RNA polymerase II cis-regulatory region sequence-specific DNA binding"/>
    <property type="evidence" value="ECO:0007669"/>
    <property type="project" value="TreeGrafter"/>
</dbReference>
<evidence type="ECO:0000256" key="1">
    <source>
        <dbReference type="ARBA" id="ARBA00004167"/>
    </source>
</evidence>
<dbReference type="GO" id="GO:0005634">
    <property type="term" value="C:nucleus"/>
    <property type="evidence" value="ECO:0007669"/>
    <property type="project" value="TreeGrafter"/>
</dbReference>
<dbReference type="PANTHER" id="PTHR46164:SF3">
    <property type="entry name" value="ATF6, ISOFORM C"/>
    <property type="match status" value="1"/>
</dbReference>
<evidence type="ECO:0000313" key="9">
    <source>
        <dbReference type="EMBL" id="KAK6196050.1"/>
    </source>
</evidence>
<dbReference type="SMART" id="SM00338">
    <property type="entry name" value="BRLZ"/>
    <property type="match status" value="1"/>
</dbReference>
<dbReference type="Gene3D" id="1.20.5.170">
    <property type="match status" value="1"/>
</dbReference>
<dbReference type="InterPro" id="IPR004827">
    <property type="entry name" value="bZIP"/>
</dbReference>
<keyword evidence="4" id="KW-0238">DNA-binding</keyword>
<dbReference type="Proteomes" id="UP001347796">
    <property type="component" value="Unassembled WGS sequence"/>
</dbReference>
<evidence type="ECO:0000256" key="7">
    <source>
        <dbReference type="SAM" id="Coils"/>
    </source>
</evidence>
<evidence type="ECO:0000256" key="4">
    <source>
        <dbReference type="ARBA" id="ARBA00023125"/>
    </source>
</evidence>
<evidence type="ECO:0000256" key="2">
    <source>
        <dbReference type="ARBA" id="ARBA00009050"/>
    </source>
</evidence>
<comment type="similarity">
    <text evidence="2">Belongs to the bZIP family. ATF subfamily.</text>
</comment>
<dbReference type="GO" id="GO:0030968">
    <property type="term" value="P:endoplasmic reticulum unfolded protein response"/>
    <property type="evidence" value="ECO:0007669"/>
    <property type="project" value="TreeGrafter"/>
</dbReference>
<comment type="subcellular location">
    <subcellularLocation>
        <location evidence="1">Membrane</location>
        <topology evidence="1">Single-pass membrane protein</topology>
    </subcellularLocation>
</comment>
<keyword evidence="10" id="KW-1185">Reference proteome</keyword>
<evidence type="ECO:0000256" key="6">
    <source>
        <dbReference type="ARBA" id="ARBA00023242"/>
    </source>
</evidence>
<dbReference type="InterPro" id="IPR051882">
    <property type="entry name" value="ATF_bZIP_TF"/>
</dbReference>
<dbReference type="AlphaFoldDB" id="A0AAN8KDU4"/>
<evidence type="ECO:0000259" key="8">
    <source>
        <dbReference type="PROSITE" id="PS50217"/>
    </source>
</evidence>
<protein>
    <recommendedName>
        <fullName evidence="8">BZIP domain-containing protein</fullName>
    </recommendedName>
</protein>
<keyword evidence="7" id="KW-0175">Coiled coil</keyword>